<accession>A0A1J4JTC2</accession>
<dbReference type="OrthoDB" id="10691126at2759"/>
<evidence type="ECO:0000313" key="1">
    <source>
        <dbReference type="EMBL" id="OHT00774.1"/>
    </source>
</evidence>
<dbReference type="EMBL" id="MLAK01000938">
    <property type="protein sequence ID" value="OHT00774.1"/>
    <property type="molecule type" value="Genomic_DNA"/>
</dbReference>
<dbReference type="Gene3D" id="1.25.10.10">
    <property type="entry name" value="Leucine-rich Repeat Variant"/>
    <property type="match status" value="1"/>
</dbReference>
<dbReference type="Proteomes" id="UP000179807">
    <property type="component" value="Unassembled WGS sequence"/>
</dbReference>
<dbReference type="VEuPathDB" id="TrichDB:TRFO_07748"/>
<comment type="caution">
    <text evidence="1">The sequence shown here is derived from an EMBL/GenBank/DDBJ whole genome shotgun (WGS) entry which is preliminary data.</text>
</comment>
<reference evidence="1" key="1">
    <citation type="submission" date="2016-10" db="EMBL/GenBank/DDBJ databases">
        <authorList>
            <person name="Benchimol M."/>
            <person name="Almeida L.G."/>
            <person name="Vasconcelos A.T."/>
            <person name="Perreira-Neves A."/>
            <person name="Rosa I.A."/>
            <person name="Tasca T."/>
            <person name="Bogo M.R."/>
            <person name="de Souza W."/>
        </authorList>
    </citation>
    <scope>NUCLEOTIDE SEQUENCE [LARGE SCALE GENOMIC DNA]</scope>
    <source>
        <strain evidence="1">K</strain>
    </source>
</reference>
<protein>
    <recommendedName>
        <fullName evidence="3">Importin N-terminal domain-containing protein</fullName>
    </recommendedName>
</protein>
<dbReference type="InterPro" id="IPR016024">
    <property type="entry name" value="ARM-type_fold"/>
</dbReference>
<organism evidence="1 2">
    <name type="scientific">Tritrichomonas foetus</name>
    <dbReference type="NCBI Taxonomy" id="1144522"/>
    <lineage>
        <taxon>Eukaryota</taxon>
        <taxon>Metamonada</taxon>
        <taxon>Parabasalia</taxon>
        <taxon>Tritrichomonadida</taxon>
        <taxon>Tritrichomonadidae</taxon>
        <taxon>Tritrichomonas</taxon>
    </lineage>
</organism>
<dbReference type="GeneID" id="94828575"/>
<evidence type="ECO:0000313" key="2">
    <source>
        <dbReference type="Proteomes" id="UP000179807"/>
    </source>
</evidence>
<dbReference type="InterPro" id="IPR011989">
    <property type="entry name" value="ARM-like"/>
</dbReference>
<name>A0A1J4JTC2_9EUKA</name>
<keyword evidence="2" id="KW-1185">Reference proteome</keyword>
<gene>
    <name evidence="1" type="ORF">TRFO_07748</name>
</gene>
<sequence>METPSAHFSPSDPSARQAFEDLLVLNAQGQCPELEATINQILEAEKDISHFLTLLFDVMKFSENKQAFIQSIVYAPFFIQKYWDNLPQDLKNCILTTVTSIYEKVDDDSLYIYTQLIMYLAKAGNQPYLSDFAYKLVNDDKSFRFYLLLIFSQLQVENFNTLENWYENIVELLMKGLTDSNPKTNIISIRILSRLLEYFPDEKEHTHEHLQIIENLAENSEKLEPLDFINFWKALNSLCNCSAADPDFVTIFHPAINKILKLNTIPADYKIYPLRSIWNAAGEYDRPVVRDILAIASRIAIEYFEQSQDLPFEFLYVYEESCKIFEHEITYQVTKQRIMEFLENENPASQIVGLCLMKIVISLLPHQAYRDIEYYINVIDSSLKKDEAPLSHFYLSLACMIICSFGKLFAWNLVDFEMFLPLTSPLIIHQHPDVRFHAVHAMNHILSVSDTPIPRISLMMFRLLPHVNCEEIRPYLMLLGKAIKRENCLENEITTHIANFTLAMLNNNNSEMIGGACYVAECLMSADEDSHTLLCEATMKAIEFLLTFENYYDKLFGIDRLHDFLKLFPEKGTEILKKHQEVINQILNIDEQQFSLVKQEAAIRIAAIESFNLDISHPFGPKLMELTQSWLSNDQPSFNGTSIAILKKLTPILPKETFVSTFNALADIAYRSKSMEIVCKSMKAMSHVFKMSPDEIKPLIAQTGYQIGVYYIQGELAVLDGVSPVGTDFDFDLLFEISNMVRELFGVPNEIMRVYFPFSCSIIERNNSLKTEITLFVWVSAIEQKAFNEEELIFVKNYALTLFVEDIPHELMLAETNLLIALLDAKLVEFEAINSKIDVLNKWWERCNDLHHMMKITIANIVLLVWKIAFYFDARKMMDPLILRTFDQYPPDDVGRTAEMTSLLLMCYDKEAAASINKPPSSPDLAMRGAISIMKILLMPKLILKKRNVTDDLIEKLQATLYALKERYPNVQSMINNFANKSGSRQEIFAQFIK</sequence>
<dbReference type="RefSeq" id="XP_068353910.1">
    <property type="nucleotide sequence ID" value="XM_068493871.1"/>
</dbReference>
<dbReference type="AlphaFoldDB" id="A0A1J4JTC2"/>
<dbReference type="SUPFAM" id="SSF48371">
    <property type="entry name" value="ARM repeat"/>
    <property type="match status" value="1"/>
</dbReference>
<proteinExistence type="predicted"/>
<evidence type="ECO:0008006" key="3">
    <source>
        <dbReference type="Google" id="ProtNLM"/>
    </source>
</evidence>